<dbReference type="GO" id="GO:0000107">
    <property type="term" value="F:imidazoleglycerol-phosphate synthase activity"/>
    <property type="evidence" value="ECO:0007669"/>
    <property type="project" value="UniProtKB-UniRule"/>
</dbReference>
<proteinExistence type="inferred from homology"/>
<evidence type="ECO:0000256" key="2">
    <source>
        <dbReference type="ARBA" id="ARBA00011152"/>
    </source>
</evidence>
<evidence type="ECO:0000256" key="1">
    <source>
        <dbReference type="ARBA" id="ARBA00005091"/>
    </source>
</evidence>
<evidence type="ECO:0000256" key="3">
    <source>
        <dbReference type="ARBA" id="ARBA00022605"/>
    </source>
</evidence>
<dbReference type="NCBIfam" id="TIGR01855">
    <property type="entry name" value="IMP_synth_hisH"/>
    <property type="match status" value="1"/>
</dbReference>
<dbReference type="EMBL" id="DUTF01000087">
    <property type="protein sequence ID" value="HHY25825.1"/>
    <property type="molecule type" value="Genomic_DNA"/>
</dbReference>
<dbReference type="PANTHER" id="PTHR42701">
    <property type="entry name" value="IMIDAZOLE GLYCEROL PHOSPHATE SYNTHASE SUBUNIT HISH"/>
    <property type="match status" value="1"/>
</dbReference>
<evidence type="ECO:0000256" key="10">
    <source>
        <dbReference type="HAMAP-Rule" id="MF_00278"/>
    </source>
</evidence>
<dbReference type="EC" id="4.3.2.10" evidence="10"/>
<evidence type="ECO:0000256" key="9">
    <source>
        <dbReference type="ARBA" id="ARBA00049534"/>
    </source>
</evidence>
<dbReference type="Gene3D" id="3.40.50.880">
    <property type="match status" value="1"/>
</dbReference>
<comment type="caution">
    <text evidence="13">The sequence shown here is derived from an EMBL/GenBank/DDBJ whole genome shotgun (WGS) entry which is preliminary data.</text>
</comment>
<protein>
    <recommendedName>
        <fullName evidence="10">Imidazole glycerol phosphate synthase subunit HisH</fullName>
        <ecNumber evidence="10">4.3.2.10</ecNumber>
    </recommendedName>
    <alternativeName>
        <fullName evidence="10">IGP synthase glutaminase subunit</fullName>
        <ecNumber evidence="10">3.5.1.2</ecNumber>
    </alternativeName>
    <alternativeName>
        <fullName evidence="10">IGP synthase subunit HisH</fullName>
    </alternativeName>
    <alternativeName>
        <fullName evidence="10">ImGP synthase subunit HisH</fullName>
        <shortName evidence="10">IGPS subunit HisH</shortName>
    </alternativeName>
</protein>
<dbReference type="InterPro" id="IPR017926">
    <property type="entry name" value="GATASE"/>
</dbReference>
<dbReference type="GO" id="GO:0005737">
    <property type="term" value="C:cytoplasm"/>
    <property type="evidence" value="ECO:0007669"/>
    <property type="project" value="UniProtKB-SubCell"/>
</dbReference>
<keyword evidence="3 10" id="KW-0028">Amino-acid biosynthesis</keyword>
<dbReference type="PANTHER" id="PTHR42701:SF1">
    <property type="entry name" value="IMIDAZOLE GLYCEROL PHOSPHATE SYNTHASE SUBUNIT HISH"/>
    <property type="match status" value="1"/>
</dbReference>
<feature type="domain" description="Glutamine amidotransferase" evidence="12">
    <location>
        <begin position="4"/>
        <end position="196"/>
    </location>
</feature>
<comment type="catalytic activity">
    <reaction evidence="8 10">
        <text>5-[(5-phospho-1-deoxy-D-ribulos-1-ylimino)methylamino]-1-(5-phospho-beta-D-ribosyl)imidazole-4-carboxamide + L-glutamine = D-erythro-1-(imidazol-4-yl)glycerol 3-phosphate + 5-amino-1-(5-phospho-beta-D-ribosyl)imidazole-4-carboxamide + L-glutamate + H(+)</text>
        <dbReference type="Rhea" id="RHEA:24793"/>
        <dbReference type="ChEBI" id="CHEBI:15378"/>
        <dbReference type="ChEBI" id="CHEBI:29985"/>
        <dbReference type="ChEBI" id="CHEBI:58278"/>
        <dbReference type="ChEBI" id="CHEBI:58359"/>
        <dbReference type="ChEBI" id="CHEBI:58475"/>
        <dbReference type="ChEBI" id="CHEBI:58525"/>
        <dbReference type="EC" id="4.3.2.10"/>
    </reaction>
</comment>
<name>A0A7C6Z2Y5_9FIRM</name>
<organism evidence="13 14">
    <name type="scientific">Desulfitobacterium dehalogenans</name>
    <dbReference type="NCBI Taxonomy" id="36854"/>
    <lineage>
        <taxon>Bacteria</taxon>
        <taxon>Bacillati</taxon>
        <taxon>Bacillota</taxon>
        <taxon>Clostridia</taxon>
        <taxon>Eubacteriales</taxon>
        <taxon>Desulfitobacteriaceae</taxon>
        <taxon>Desulfitobacterium</taxon>
    </lineage>
</organism>
<feature type="active site" evidence="10 11">
    <location>
        <position position="181"/>
    </location>
</feature>
<dbReference type="SUPFAM" id="SSF52317">
    <property type="entry name" value="Class I glutamine amidotransferase-like"/>
    <property type="match status" value="1"/>
</dbReference>
<dbReference type="InterPro" id="IPR010139">
    <property type="entry name" value="Imidazole-glycPsynth_HisH"/>
</dbReference>
<dbReference type="CDD" id="cd01748">
    <property type="entry name" value="GATase1_IGP_Synthase"/>
    <property type="match status" value="1"/>
</dbReference>
<dbReference type="Proteomes" id="UP000553059">
    <property type="component" value="Unassembled WGS sequence"/>
</dbReference>
<evidence type="ECO:0000256" key="6">
    <source>
        <dbReference type="ARBA" id="ARBA00023102"/>
    </source>
</evidence>
<dbReference type="EC" id="3.5.1.2" evidence="10"/>
<comment type="function">
    <text evidence="10">IGPS catalyzes the conversion of PRFAR and glutamine to IGP, AICAR and glutamate. The HisH subunit catalyzes the hydrolysis of glutamine to glutamate and ammonia as part of the synthesis of IGP and AICAR. The resulting ammonia molecule is channeled to the active site of HisF.</text>
</comment>
<dbReference type="UniPathway" id="UPA00031">
    <property type="reaction ID" value="UER00010"/>
</dbReference>
<evidence type="ECO:0000256" key="4">
    <source>
        <dbReference type="ARBA" id="ARBA00022801"/>
    </source>
</evidence>
<comment type="pathway">
    <text evidence="1 10">Amino-acid biosynthesis; L-histidine biosynthesis; L-histidine from 5-phospho-alpha-D-ribose 1-diphosphate: step 5/9.</text>
</comment>
<dbReference type="AlphaFoldDB" id="A0A7C6Z2Y5"/>
<dbReference type="GO" id="GO:0016829">
    <property type="term" value="F:lyase activity"/>
    <property type="evidence" value="ECO:0007669"/>
    <property type="project" value="UniProtKB-KW"/>
</dbReference>
<evidence type="ECO:0000313" key="13">
    <source>
        <dbReference type="EMBL" id="HHY25825.1"/>
    </source>
</evidence>
<evidence type="ECO:0000256" key="11">
    <source>
        <dbReference type="PIRSR" id="PIRSR000495-1"/>
    </source>
</evidence>
<keyword evidence="7 10" id="KW-0456">Lyase</keyword>
<dbReference type="PROSITE" id="PS51273">
    <property type="entry name" value="GATASE_TYPE_1"/>
    <property type="match status" value="1"/>
</dbReference>
<evidence type="ECO:0000259" key="12">
    <source>
        <dbReference type="Pfam" id="PF00117"/>
    </source>
</evidence>
<keyword evidence="5 10" id="KW-0315">Glutamine amidotransferase</keyword>
<dbReference type="GO" id="GO:0000105">
    <property type="term" value="P:L-histidine biosynthetic process"/>
    <property type="evidence" value="ECO:0007669"/>
    <property type="project" value="UniProtKB-UniRule"/>
</dbReference>
<dbReference type="HAMAP" id="MF_00278">
    <property type="entry name" value="HisH"/>
    <property type="match status" value="1"/>
</dbReference>
<dbReference type="Pfam" id="PF00117">
    <property type="entry name" value="GATase"/>
    <property type="match status" value="1"/>
</dbReference>
<keyword evidence="4 10" id="KW-0378">Hydrolase</keyword>
<evidence type="ECO:0000256" key="7">
    <source>
        <dbReference type="ARBA" id="ARBA00023239"/>
    </source>
</evidence>
<dbReference type="PIRSF" id="PIRSF000495">
    <property type="entry name" value="Amidotransf_hisH"/>
    <property type="match status" value="1"/>
</dbReference>
<comment type="subcellular location">
    <subcellularLocation>
        <location evidence="10">Cytoplasm</location>
    </subcellularLocation>
</comment>
<comment type="subunit">
    <text evidence="2 10">Heterodimer of HisH and HisF.</text>
</comment>
<feature type="active site" evidence="10 11">
    <location>
        <position position="183"/>
    </location>
</feature>
<sequence length="209" mass="23225">MIGIIDYDRGNLRSVEKALLKLGYPAKVLESPDELMETKGIILPGVGAFADAMAALEEKGWIEPLIRYACSGKPFLGICLGMQVLFEVGEEHGEHKGLGLLPGRVVRFPVGRKVPHMGWNTLHQEKPCRLLEGIPDEAFFYFVHSYYVLSEEQEILAGTSDYGVPFPALVGRDTVWGAQFHPEKSSPWGLKLLENFGKWVNEDATISSH</sequence>
<keyword evidence="6 10" id="KW-0368">Histidine biosynthesis</keyword>
<feature type="active site" description="Nucleophile" evidence="10 11">
    <location>
        <position position="79"/>
    </location>
</feature>
<reference evidence="13 14" key="1">
    <citation type="journal article" date="2020" name="Biotechnol. Biofuels">
        <title>New insights from the biogas microbiome by comprehensive genome-resolved metagenomics of nearly 1600 species originating from multiple anaerobic digesters.</title>
        <authorList>
            <person name="Campanaro S."/>
            <person name="Treu L."/>
            <person name="Rodriguez-R L.M."/>
            <person name="Kovalovszki A."/>
            <person name="Ziels R.M."/>
            <person name="Maus I."/>
            <person name="Zhu X."/>
            <person name="Kougias P.G."/>
            <person name="Basile A."/>
            <person name="Luo G."/>
            <person name="Schluter A."/>
            <person name="Konstantinidis K.T."/>
            <person name="Angelidaki I."/>
        </authorList>
    </citation>
    <scope>NUCLEOTIDE SEQUENCE [LARGE SCALE GENOMIC DNA]</scope>
    <source>
        <strain evidence="13">AS05jafATM_4</strain>
    </source>
</reference>
<dbReference type="GO" id="GO:0004359">
    <property type="term" value="F:glutaminase activity"/>
    <property type="evidence" value="ECO:0007669"/>
    <property type="project" value="UniProtKB-EC"/>
</dbReference>
<evidence type="ECO:0000256" key="8">
    <source>
        <dbReference type="ARBA" id="ARBA00047838"/>
    </source>
</evidence>
<accession>A0A7C6Z2Y5</accession>
<evidence type="ECO:0000256" key="5">
    <source>
        <dbReference type="ARBA" id="ARBA00022962"/>
    </source>
</evidence>
<dbReference type="InterPro" id="IPR029062">
    <property type="entry name" value="Class_I_gatase-like"/>
</dbReference>
<comment type="catalytic activity">
    <reaction evidence="9 10">
        <text>L-glutamine + H2O = L-glutamate + NH4(+)</text>
        <dbReference type="Rhea" id="RHEA:15889"/>
        <dbReference type="ChEBI" id="CHEBI:15377"/>
        <dbReference type="ChEBI" id="CHEBI:28938"/>
        <dbReference type="ChEBI" id="CHEBI:29985"/>
        <dbReference type="ChEBI" id="CHEBI:58359"/>
        <dbReference type="EC" id="3.5.1.2"/>
    </reaction>
</comment>
<evidence type="ECO:0000313" key="14">
    <source>
        <dbReference type="Proteomes" id="UP000553059"/>
    </source>
</evidence>
<gene>
    <name evidence="10 13" type="primary">hisH</name>
    <name evidence="13" type="ORF">GX523_03570</name>
</gene>
<keyword evidence="10" id="KW-0963">Cytoplasm</keyword>